<dbReference type="PROSITE" id="PS50157">
    <property type="entry name" value="ZINC_FINGER_C2H2_2"/>
    <property type="match status" value="1"/>
</dbReference>
<proteinExistence type="predicted"/>
<protein>
    <submittedName>
        <fullName evidence="5">C2H2-type domain-containing protein</fullName>
    </submittedName>
</protein>
<keyword evidence="1" id="KW-0479">Metal-binding</keyword>
<name>A0A183SZH7_SCHSO</name>
<reference evidence="5" key="1">
    <citation type="submission" date="2016-06" db="UniProtKB">
        <authorList>
            <consortium name="WormBaseParasite"/>
        </authorList>
    </citation>
    <scope>IDENTIFICATION</scope>
</reference>
<keyword evidence="1" id="KW-0862">Zinc</keyword>
<sequence length="143" mass="15187">MSSQSSRIHSLEHHHTADIVASTALTVLAHSLIAGAYSVTCASMTAAYTTMPTTPIHHFGHMRIHDSGIHRNADNTDTSCAPSAPAILSATATPTALDDIPQPLDFSCPHCARKFNSRIGLVGHLRIHRTEACEPGPGAPTYI</sequence>
<evidence type="ECO:0000313" key="5">
    <source>
        <dbReference type="WBParaSite" id="SSLN_0000998701-mRNA-1"/>
    </source>
</evidence>
<organism evidence="5">
    <name type="scientific">Schistocephalus solidus</name>
    <name type="common">Tapeworm</name>
    <dbReference type="NCBI Taxonomy" id="70667"/>
    <lineage>
        <taxon>Eukaryota</taxon>
        <taxon>Metazoa</taxon>
        <taxon>Spiralia</taxon>
        <taxon>Lophotrochozoa</taxon>
        <taxon>Platyhelminthes</taxon>
        <taxon>Cestoda</taxon>
        <taxon>Eucestoda</taxon>
        <taxon>Diphyllobothriidea</taxon>
        <taxon>Diphyllobothriidae</taxon>
        <taxon>Schistocephalus</taxon>
    </lineage>
</organism>
<gene>
    <name evidence="3" type="ORF">SSLN_LOCUS9625</name>
</gene>
<feature type="domain" description="C2H2-type" evidence="2">
    <location>
        <begin position="106"/>
        <end position="133"/>
    </location>
</feature>
<evidence type="ECO:0000313" key="4">
    <source>
        <dbReference type="Proteomes" id="UP000275846"/>
    </source>
</evidence>
<dbReference type="InterPro" id="IPR036236">
    <property type="entry name" value="Znf_C2H2_sf"/>
</dbReference>
<dbReference type="Gene3D" id="3.30.160.60">
    <property type="entry name" value="Classic Zinc Finger"/>
    <property type="match status" value="1"/>
</dbReference>
<dbReference type="SUPFAM" id="SSF57667">
    <property type="entry name" value="beta-beta-alpha zinc fingers"/>
    <property type="match status" value="1"/>
</dbReference>
<dbReference type="AlphaFoldDB" id="A0A183SZH7"/>
<keyword evidence="1" id="KW-0863">Zinc-finger</keyword>
<dbReference type="PROSITE" id="PS00028">
    <property type="entry name" value="ZINC_FINGER_C2H2_1"/>
    <property type="match status" value="1"/>
</dbReference>
<dbReference type="GO" id="GO:0008270">
    <property type="term" value="F:zinc ion binding"/>
    <property type="evidence" value="ECO:0007669"/>
    <property type="project" value="UniProtKB-KW"/>
</dbReference>
<evidence type="ECO:0000256" key="1">
    <source>
        <dbReference type="PROSITE-ProRule" id="PRU00042"/>
    </source>
</evidence>
<dbReference type="OrthoDB" id="8117402at2759"/>
<dbReference type="EMBL" id="UYSU01035359">
    <property type="protein sequence ID" value="VDL96010.1"/>
    <property type="molecule type" value="Genomic_DNA"/>
</dbReference>
<keyword evidence="4" id="KW-1185">Reference proteome</keyword>
<evidence type="ECO:0000313" key="3">
    <source>
        <dbReference type="EMBL" id="VDL96010.1"/>
    </source>
</evidence>
<dbReference type="WBParaSite" id="SSLN_0000998701-mRNA-1">
    <property type="protein sequence ID" value="SSLN_0000998701-mRNA-1"/>
    <property type="gene ID" value="SSLN_0000998701"/>
</dbReference>
<dbReference type="SMART" id="SM00355">
    <property type="entry name" value="ZnF_C2H2"/>
    <property type="match status" value="1"/>
</dbReference>
<accession>A0A183SZH7</accession>
<evidence type="ECO:0000259" key="2">
    <source>
        <dbReference type="PROSITE" id="PS50157"/>
    </source>
</evidence>
<dbReference type="InterPro" id="IPR013087">
    <property type="entry name" value="Znf_C2H2_type"/>
</dbReference>
<dbReference type="Proteomes" id="UP000275846">
    <property type="component" value="Unassembled WGS sequence"/>
</dbReference>
<reference evidence="3 4" key="2">
    <citation type="submission" date="2018-11" db="EMBL/GenBank/DDBJ databases">
        <authorList>
            <consortium name="Pathogen Informatics"/>
        </authorList>
    </citation>
    <scope>NUCLEOTIDE SEQUENCE [LARGE SCALE GENOMIC DNA]</scope>
    <source>
        <strain evidence="3 4">NST_G2</strain>
    </source>
</reference>